<name>A0A7W6GCE7_9HYPH</name>
<sequence length="194" mass="21870">MRIRTLLAVAMLAVLAGCATAPKQTRNICAVFDQRDGVFTSWQRSAEKAEKKYGVPVPILMATMYTESGFQPNARPPRTKLFGFIPWKRQSTAYGYSQALNGTWDHYQSATGNWSARRTNFADAIDFIGWYHSQNSQTTGIQLNDAYSLYLAYYSGPKGYMRGDWRSNPKLQKTAQRFSNMAATYQQQLQGGCS</sequence>
<feature type="chain" id="PRO_5031534372" description="Transglycosylase SLT domain-containing protein" evidence="1">
    <location>
        <begin position="22"/>
        <end position="194"/>
    </location>
</feature>
<feature type="domain" description="Transglycosylase SLT" evidence="2">
    <location>
        <begin position="7"/>
        <end position="190"/>
    </location>
</feature>
<organism evidence="3 4">
    <name type="scientific">Rhizobium metallidurans</name>
    <dbReference type="NCBI Taxonomy" id="1265931"/>
    <lineage>
        <taxon>Bacteria</taxon>
        <taxon>Pseudomonadati</taxon>
        <taxon>Pseudomonadota</taxon>
        <taxon>Alphaproteobacteria</taxon>
        <taxon>Hyphomicrobiales</taxon>
        <taxon>Rhizobiaceae</taxon>
        <taxon>Rhizobium/Agrobacterium group</taxon>
        <taxon>Rhizobium</taxon>
    </lineage>
</organism>
<dbReference type="Proteomes" id="UP000582090">
    <property type="component" value="Unassembled WGS sequence"/>
</dbReference>
<keyword evidence="1" id="KW-0732">Signal</keyword>
<dbReference type="RefSeq" id="WP_183901504.1">
    <property type="nucleotide sequence ID" value="NZ_JACIDW010000013.1"/>
</dbReference>
<dbReference type="Pfam" id="PF19489">
    <property type="entry name" value="SLT_4"/>
    <property type="match status" value="1"/>
</dbReference>
<evidence type="ECO:0000313" key="3">
    <source>
        <dbReference type="EMBL" id="MBB3965995.1"/>
    </source>
</evidence>
<reference evidence="3 4" key="1">
    <citation type="submission" date="2020-08" db="EMBL/GenBank/DDBJ databases">
        <title>Genomic Encyclopedia of Type Strains, Phase IV (KMG-IV): sequencing the most valuable type-strain genomes for metagenomic binning, comparative biology and taxonomic classification.</title>
        <authorList>
            <person name="Goeker M."/>
        </authorList>
    </citation>
    <scope>NUCLEOTIDE SEQUENCE [LARGE SCALE GENOMIC DNA]</scope>
    <source>
        <strain evidence="3 4">DSM 26575</strain>
    </source>
</reference>
<dbReference type="EMBL" id="JACIDW010000013">
    <property type="protein sequence ID" value="MBB3965995.1"/>
    <property type="molecule type" value="Genomic_DNA"/>
</dbReference>
<dbReference type="CDD" id="cd00442">
    <property type="entry name" value="Lyz-like"/>
    <property type="match status" value="1"/>
</dbReference>
<feature type="signal peptide" evidence="1">
    <location>
        <begin position="1"/>
        <end position="21"/>
    </location>
</feature>
<dbReference type="SUPFAM" id="SSF53955">
    <property type="entry name" value="Lysozyme-like"/>
    <property type="match status" value="1"/>
</dbReference>
<evidence type="ECO:0000313" key="4">
    <source>
        <dbReference type="Proteomes" id="UP000582090"/>
    </source>
</evidence>
<evidence type="ECO:0000259" key="2">
    <source>
        <dbReference type="Pfam" id="PF19489"/>
    </source>
</evidence>
<comment type="caution">
    <text evidence="3">The sequence shown here is derived from an EMBL/GenBank/DDBJ whole genome shotgun (WGS) entry which is preliminary data.</text>
</comment>
<dbReference type="PROSITE" id="PS51257">
    <property type="entry name" value="PROKAR_LIPOPROTEIN"/>
    <property type="match status" value="1"/>
</dbReference>
<dbReference type="InterPro" id="IPR023346">
    <property type="entry name" value="Lysozyme-like_dom_sf"/>
</dbReference>
<keyword evidence="4" id="KW-1185">Reference proteome</keyword>
<dbReference type="AlphaFoldDB" id="A0A7W6GCE7"/>
<protein>
    <recommendedName>
        <fullName evidence="2">Transglycosylase SLT domain-containing protein</fullName>
    </recommendedName>
</protein>
<gene>
    <name evidence="3" type="ORF">GGQ67_003676</name>
</gene>
<dbReference type="Gene3D" id="1.10.530.10">
    <property type="match status" value="1"/>
</dbReference>
<dbReference type="InterPro" id="IPR045795">
    <property type="entry name" value="SLT_4"/>
</dbReference>
<accession>A0A7W6GCE7</accession>
<proteinExistence type="predicted"/>
<evidence type="ECO:0000256" key="1">
    <source>
        <dbReference type="SAM" id="SignalP"/>
    </source>
</evidence>